<evidence type="ECO:0000256" key="17">
    <source>
        <dbReference type="PIRSR" id="PIRSR000167-2"/>
    </source>
</evidence>
<dbReference type="SUPFAM" id="SSF102114">
    <property type="entry name" value="Radical SAM enzymes"/>
    <property type="match status" value="1"/>
</dbReference>
<comment type="similarity">
    <text evidence="3 15">Belongs to the anaerobic coproporphyrinogen-III oxidase family.</text>
</comment>
<dbReference type="Proteomes" id="UP000324133">
    <property type="component" value="Unassembled WGS sequence"/>
</dbReference>
<dbReference type="UniPathway" id="UPA00251">
    <property type="reaction ID" value="UER00323"/>
</dbReference>
<evidence type="ECO:0000259" key="18">
    <source>
        <dbReference type="PROSITE" id="PS51918"/>
    </source>
</evidence>
<comment type="subcellular location">
    <subcellularLocation>
        <location evidence="1 15">Cytoplasm</location>
    </subcellularLocation>
</comment>
<dbReference type="GO" id="GO:0006782">
    <property type="term" value="P:protoporphyrinogen IX biosynthetic process"/>
    <property type="evidence" value="ECO:0007669"/>
    <property type="project" value="UniProtKB-UniPathway"/>
</dbReference>
<feature type="binding site" evidence="16">
    <location>
        <position position="156"/>
    </location>
    <ligand>
        <name>S-adenosyl-L-methionine</name>
        <dbReference type="ChEBI" id="CHEBI:59789"/>
        <label>1</label>
    </ligand>
</feature>
<evidence type="ECO:0000313" key="19">
    <source>
        <dbReference type="EMBL" id="KAA3437132.1"/>
    </source>
</evidence>
<dbReference type="NCBIfam" id="TIGR00538">
    <property type="entry name" value="hemN"/>
    <property type="match status" value="1"/>
</dbReference>
<dbReference type="InterPro" id="IPR023404">
    <property type="entry name" value="rSAM_horseshoe"/>
</dbReference>
<feature type="binding site" evidence="16">
    <location>
        <position position="254"/>
    </location>
    <ligand>
        <name>S-adenosyl-L-methionine</name>
        <dbReference type="ChEBI" id="CHEBI:59789"/>
        <label>2</label>
    </ligand>
</feature>
<dbReference type="PANTHER" id="PTHR13932">
    <property type="entry name" value="COPROPORPHYRINIGEN III OXIDASE"/>
    <property type="match status" value="1"/>
</dbReference>
<feature type="binding site" evidence="16">
    <location>
        <position position="340"/>
    </location>
    <ligand>
        <name>S-adenosyl-L-methionine</name>
        <dbReference type="ChEBI" id="CHEBI:59789"/>
        <label>1</label>
    </ligand>
</feature>
<evidence type="ECO:0000313" key="20">
    <source>
        <dbReference type="Proteomes" id="UP000324133"/>
    </source>
</evidence>
<feature type="binding site" evidence="16">
    <location>
        <begin position="78"/>
        <end position="80"/>
    </location>
    <ligand>
        <name>S-adenosyl-L-methionine</name>
        <dbReference type="ChEBI" id="CHEBI:59789"/>
        <label>2</label>
    </ligand>
</feature>
<reference evidence="19 20" key="1">
    <citation type="submission" date="2019-07" db="EMBL/GenBank/DDBJ databases">
        <title>Rufibacter sp. nov., isolated from lake sediment.</title>
        <authorList>
            <person name="Qu J.-H."/>
        </authorList>
    </citation>
    <scope>NUCLEOTIDE SEQUENCE [LARGE SCALE GENOMIC DNA]</scope>
    <source>
        <strain evidence="19 20">NBS58-1</strain>
    </source>
</reference>
<comment type="function">
    <text evidence="13">Involved in the heme biosynthesis. Catalyzes the anaerobic oxidative decarboxylation of propionate groups of rings A and B of coproporphyrinogen III to yield the vinyl groups in protoporphyrinogen IX.</text>
</comment>
<evidence type="ECO:0000256" key="7">
    <source>
        <dbReference type="ARBA" id="ARBA00022691"/>
    </source>
</evidence>
<dbReference type="InterPro" id="IPR034505">
    <property type="entry name" value="Coproporphyrinogen-III_oxidase"/>
</dbReference>
<dbReference type="Pfam" id="PF04055">
    <property type="entry name" value="Radical_SAM"/>
    <property type="match status" value="1"/>
</dbReference>
<accession>A0A5B6TM08</accession>
<feature type="binding site" evidence="16">
    <location>
        <begin position="124"/>
        <end position="125"/>
    </location>
    <ligand>
        <name>S-adenosyl-L-methionine</name>
        <dbReference type="ChEBI" id="CHEBI:59789"/>
        <label>2</label>
    </ligand>
</feature>
<comment type="catalytic activity">
    <reaction evidence="14 15">
        <text>coproporphyrinogen III + 2 S-adenosyl-L-methionine = protoporphyrinogen IX + 2 5'-deoxyadenosine + 2 L-methionine + 2 CO2</text>
        <dbReference type="Rhea" id="RHEA:15425"/>
        <dbReference type="ChEBI" id="CHEBI:16526"/>
        <dbReference type="ChEBI" id="CHEBI:17319"/>
        <dbReference type="ChEBI" id="CHEBI:57307"/>
        <dbReference type="ChEBI" id="CHEBI:57309"/>
        <dbReference type="ChEBI" id="CHEBI:57844"/>
        <dbReference type="ChEBI" id="CHEBI:59789"/>
        <dbReference type="EC" id="1.3.98.3"/>
    </reaction>
</comment>
<dbReference type="Gene3D" id="1.10.10.920">
    <property type="match status" value="1"/>
</dbReference>
<dbReference type="SFLD" id="SFLDS00029">
    <property type="entry name" value="Radical_SAM"/>
    <property type="match status" value="1"/>
</dbReference>
<keyword evidence="12 15" id="KW-0627">Porphyrin biosynthesis</keyword>
<feature type="binding site" evidence="17">
    <location>
        <position position="79"/>
    </location>
    <ligand>
        <name>[4Fe-4S] cluster</name>
        <dbReference type="ChEBI" id="CHEBI:49883"/>
        <note>4Fe-4S-S-AdoMet</note>
    </ligand>
</feature>
<feature type="binding site" evidence="16">
    <location>
        <position position="66"/>
    </location>
    <ligand>
        <name>S-adenosyl-L-methionine</name>
        <dbReference type="ChEBI" id="CHEBI:59789"/>
        <label>1</label>
    </ligand>
</feature>
<evidence type="ECO:0000256" key="3">
    <source>
        <dbReference type="ARBA" id="ARBA00005493"/>
    </source>
</evidence>
<dbReference type="PIRSF" id="PIRSF000167">
    <property type="entry name" value="HemN"/>
    <property type="match status" value="1"/>
</dbReference>
<comment type="cofactor">
    <cofactor evidence="15 17">
        <name>[4Fe-4S] cluster</name>
        <dbReference type="ChEBI" id="CHEBI:49883"/>
    </cofactor>
    <text evidence="15 17">Binds 1 [4Fe-4S] cluster. The cluster is coordinated with 3 cysteines and an exchangeable S-adenosyl-L-methionine.</text>
</comment>
<evidence type="ECO:0000256" key="12">
    <source>
        <dbReference type="ARBA" id="ARBA00023244"/>
    </source>
</evidence>
<keyword evidence="7 15" id="KW-0949">S-adenosyl-L-methionine</keyword>
<feature type="binding site" evidence="17">
    <location>
        <position position="72"/>
    </location>
    <ligand>
        <name>[4Fe-4S] cluster</name>
        <dbReference type="ChEBI" id="CHEBI:49883"/>
        <note>4Fe-4S-S-AdoMet</note>
    </ligand>
</feature>
<dbReference type="RefSeq" id="WP_149093072.1">
    <property type="nucleotide sequence ID" value="NZ_VKKY01000003.1"/>
</dbReference>
<organism evidence="19 20">
    <name type="scientific">Rufibacter hautae</name>
    <dbReference type="NCBI Taxonomy" id="2595005"/>
    <lineage>
        <taxon>Bacteria</taxon>
        <taxon>Pseudomonadati</taxon>
        <taxon>Bacteroidota</taxon>
        <taxon>Cytophagia</taxon>
        <taxon>Cytophagales</taxon>
        <taxon>Hymenobacteraceae</taxon>
        <taxon>Rufibacter</taxon>
    </lineage>
</organism>
<comment type="subunit">
    <text evidence="4">Monomer.</text>
</comment>
<dbReference type="GO" id="GO:0005737">
    <property type="term" value="C:cytoplasm"/>
    <property type="evidence" value="ECO:0007669"/>
    <property type="project" value="UniProtKB-SubCell"/>
</dbReference>
<feature type="binding site" evidence="16">
    <location>
        <position position="195"/>
    </location>
    <ligand>
        <name>S-adenosyl-L-methionine</name>
        <dbReference type="ChEBI" id="CHEBI:59789"/>
        <label>2</label>
    </ligand>
</feature>
<gene>
    <name evidence="19" type="primary">hemN</name>
    <name evidence="19" type="ORF">FOA19_22470</name>
</gene>
<dbReference type="InterPro" id="IPR004558">
    <property type="entry name" value="Coprogen_oxidase_HemN"/>
</dbReference>
<dbReference type="SMART" id="SM00729">
    <property type="entry name" value="Elp3"/>
    <property type="match status" value="1"/>
</dbReference>
<feature type="binding site" evidence="16">
    <location>
        <position position="123"/>
    </location>
    <ligand>
        <name>S-adenosyl-L-methionine</name>
        <dbReference type="ChEBI" id="CHEBI:59789"/>
        <label>1</label>
    </ligand>
</feature>
<keyword evidence="5 15" id="KW-0004">4Fe-4S</keyword>
<keyword evidence="11 15" id="KW-0411">Iron-sulfur</keyword>
<evidence type="ECO:0000256" key="13">
    <source>
        <dbReference type="ARBA" id="ARBA00024295"/>
    </source>
</evidence>
<evidence type="ECO:0000256" key="14">
    <source>
        <dbReference type="ARBA" id="ARBA00048321"/>
    </source>
</evidence>
<evidence type="ECO:0000256" key="10">
    <source>
        <dbReference type="ARBA" id="ARBA00023004"/>
    </source>
</evidence>
<feature type="binding site" evidence="16">
    <location>
        <position position="183"/>
    </location>
    <ligand>
        <name>S-adenosyl-L-methionine</name>
        <dbReference type="ChEBI" id="CHEBI:59789"/>
        <label>2</label>
    </ligand>
</feature>
<evidence type="ECO:0000256" key="5">
    <source>
        <dbReference type="ARBA" id="ARBA00022485"/>
    </source>
</evidence>
<evidence type="ECO:0000256" key="16">
    <source>
        <dbReference type="PIRSR" id="PIRSR000167-1"/>
    </source>
</evidence>
<evidence type="ECO:0000256" key="4">
    <source>
        <dbReference type="ARBA" id="ARBA00011245"/>
    </source>
</evidence>
<dbReference type="InterPro" id="IPR006638">
    <property type="entry name" value="Elp3/MiaA/NifB-like_rSAM"/>
</dbReference>
<evidence type="ECO:0000256" key="8">
    <source>
        <dbReference type="ARBA" id="ARBA00022723"/>
    </source>
</evidence>
<dbReference type="CDD" id="cd01335">
    <property type="entry name" value="Radical_SAM"/>
    <property type="match status" value="1"/>
</dbReference>
<dbReference type="InterPro" id="IPR058240">
    <property type="entry name" value="rSAM_sf"/>
</dbReference>
<comment type="pathway">
    <text evidence="2 15">Porphyrin-containing compound metabolism; protoporphyrin-IX biosynthesis; protoporphyrinogen-IX from coproporphyrinogen-III (AdoMet route): step 1/1.</text>
</comment>
<evidence type="ECO:0000256" key="6">
    <source>
        <dbReference type="ARBA" id="ARBA00022490"/>
    </source>
</evidence>
<dbReference type="OrthoDB" id="9808022at2"/>
<dbReference type="EC" id="1.3.98.3" evidence="15"/>
<dbReference type="GO" id="GO:0051539">
    <property type="term" value="F:4 iron, 4 sulfur cluster binding"/>
    <property type="evidence" value="ECO:0007669"/>
    <property type="project" value="UniProtKB-KW"/>
</dbReference>
<dbReference type="GO" id="GO:0004109">
    <property type="term" value="F:coproporphyrinogen oxidase activity"/>
    <property type="evidence" value="ECO:0007669"/>
    <property type="project" value="InterPro"/>
</dbReference>
<dbReference type="PANTHER" id="PTHR13932:SF6">
    <property type="entry name" value="OXYGEN-INDEPENDENT COPROPORPHYRINOGEN III OXIDASE"/>
    <property type="match status" value="1"/>
</dbReference>
<keyword evidence="20" id="KW-1185">Reference proteome</keyword>
<proteinExistence type="inferred from homology"/>
<dbReference type="SFLD" id="SFLDG01065">
    <property type="entry name" value="anaerobic_coproporphyrinogen-I"/>
    <property type="match status" value="1"/>
</dbReference>
<keyword evidence="6 15" id="KW-0963">Cytoplasm</keyword>
<keyword evidence="10 15" id="KW-0408">Iron</keyword>
<evidence type="ECO:0000256" key="15">
    <source>
        <dbReference type="PIRNR" id="PIRNR000167"/>
    </source>
</evidence>
<dbReference type="EMBL" id="VKKY01000003">
    <property type="protein sequence ID" value="KAA3437132.1"/>
    <property type="molecule type" value="Genomic_DNA"/>
</dbReference>
<feature type="binding site" evidence="17">
    <location>
        <position position="76"/>
    </location>
    <ligand>
        <name>[4Fe-4S] cluster</name>
        <dbReference type="ChEBI" id="CHEBI:49883"/>
        <note>4Fe-4S-S-AdoMet</note>
    </ligand>
</feature>
<evidence type="ECO:0000256" key="1">
    <source>
        <dbReference type="ARBA" id="ARBA00004496"/>
    </source>
</evidence>
<dbReference type="InterPro" id="IPR007197">
    <property type="entry name" value="rSAM"/>
</dbReference>
<evidence type="ECO:0000256" key="2">
    <source>
        <dbReference type="ARBA" id="ARBA00004785"/>
    </source>
</evidence>
<keyword evidence="8 15" id="KW-0479">Metal-binding</keyword>
<dbReference type="Gene3D" id="3.80.30.20">
    <property type="entry name" value="tm_1862 like domain"/>
    <property type="match status" value="1"/>
</dbReference>
<protein>
    <recommendedName>
        <fullName evidence="15">Coproporphyrinogen-III oxidase</fullName>
        <ecNumber evidence="15">1.3.98.3</ecNumber>
    </recommendedName>
</protein>
<keyword evidence="9 15" id="KW-0560">Oxidoreductase</keyword>
<dbReference type="GO" id="GO:0046872">
    <property type="term" value="F:metal ion binding"/>
    <property type="evidence" value="ECO:0007669"/>
    <property type="project" value="UniProtKB-KW"/>
</dbReference>
<dbReference type="GO" id="GO:0051989">
    <property type="term" value="F:coproporphyrinogen dehydrogenase activity"/>
    <property type="evidence" value="ECO:0007669"/>
    <property type="project" value="UniProtKB-EC"/>
</dbReference>
<comment type="caution">
    <text evidence="19">The sequence shown here is derived from an EMBL/GenBank/DDBJ whole genome shotgun (WGS) entry which is preliminary data.</text>
</comment>
<feature type="domain" description="Radical SAM core" evidence="18">
    <location>
        <begin position="57"/>
        <end position="294"/>
    </location>
</feature>
<dbReference type="PROSITE" id="PS51918">
    <property type="entry name" value="RADICAL_SAM"/>
    <property type="match status" value="1"/>
</dbReference>
<dbReference type="AlphaFoldDB" id="A0A5B6TM08"/>
<evidence type="ECO:0000256" key="11">
    <source>
        <dbReference type="ARBA" id="ARBA00023014"/>
    </source>
</evidence>
<sequence length="464" mass="52804">MNVLENPLQEQALEKLIQKYNVSAPRYTSYPTVPFWDQQAPTTEQWFQVVEKAFTESNATKGISLYLHLPFCESLCTYCGCNTRITKNHGVELGYIETLLAEWKQYVSRFSEKPIIRELHLGGGTPTFFSPENLRILLEGIYASAEIHPEREFSFEGHPNNTTTEHLQTLYDLGFRRVSYGIQDFDPLVQLTINRIQPFEKVQRATEEARSIGYESVNFDLIYGLPHQTPASVEDTINQVALLRPDRIAFYSYAHVPWVKPSQRGYSEKDLPAGPSKRALYELGLQMFRDLGYHDIGMDHFALPQDALFLAQQNGTLHRNFMGYTTCHTDLLIGLGVSSISDAKYGYLQNLKKVEEYKAGIASGNLAILKGHLLTQEDLIRKEAILDLACKGKLQLTSENLFMLDDPTIANLWQMEKEGLLSMKESVIRISALGQAFLRNICMLFDQKVKQTEQEFSSTFSKAI</sequence>
<dbReference type="SFLD" id="SFLDG01082">
    <property type="entry name" value="B12-binding_domain_containing"/>
    <property type="match status" value="1"/>
</dbReference>
<evidence type="ECO:0000256" key="9">
    <source>
        <dbReference type="ARBA" id="ARBA00023002"/>
    </source>
</evidence>
<name>A0A5B6TM08_9BACT</name>
<feature type="binding site" evidence="16">
    <location>
        <position position="220"/>
    </location>
    <ligand>
        <name>S-adenosyl-L-methionine</name>
        <dbReference type="ChEBI" id="CHEBI:59789"/>
        <label>2</label>
    </ligand>
</feature>